<dbReference type="Gene3D" id="1.10.10.10">
    <property type="entry name" value="Winged helix-like DNA-binding domain superfamily/Winged helix DNA-binding domain"/>
    <property type="match status" value="1"/>
</dbReference>
<dbReference type="EC" id="2.4.2.7" evidence="5"/>
<accession>A0A3B0UPG2</accession>
<evidence type="ECO:0000256" key="1">
    <source>
        <dbReference type="ARBA" id="ARBA00022737"/>
    </source>
</evidence>
<dbReference type="AlphaFoldDB" id="A0A3B0UPG2"/>
<dbReference type="PANTHER" id="PTHR47679:SF2">
    <property type="entry name" value="C-TERMINAL OF ROC (COR) DOMAIN-CONTAINING PROTEIN"/>
    <property type="match status" value="1"/>
</dbReference>
<protein>
    <submittedName>
        <fullName evidence="5">Adenine phosphoribosyltransferase</fullName>
        <ecNumber evidence="5">2.4.2.7</ecNumber>
    </submittedName>
</protein>
<keyword evidence="5" id="KW-0808">Transferase</keyword>
<dbReference type="Gene3D" id="1.10.10.2200">
    <property type="match status" value="1"/>
</dbReference>
<reference evidence="5" key="1">
    <citation type="submission" date="2018-06" db="EMBL/GenBank/DDBJ databases">
        <authorList>
            <person name="Zhirakovskaya E."/>
        </authorList>
    </citation>
    <scope>NUCLEOTIDE SEQUENCE</scope>
</reference>
<feature type="domain" description="COR" evidence="2">
    <location>
        <begin position="138"/>
        <end position="276"/>
    </location>
</feature>
<sequence>MNSSQLPITDDRTLITDHRFRVNIWDFGGQEIYHATHQFFLTHRSLYILVADARAQKTDFDYWLHAVKTLSGGSPLLIVVNEKEGRVWHVDSGRLHQQFGNLTATLSVDLKTNVGLPHLIETIQQHISSLPHVGDVLPSTWVDVRRALETNPTPHITLESYLNICQEHKITRLGDKLQVSRYLHDLGVCLHFQDDDILKRTVILDPEWGTDAVYRVLDNKTVVAAQGRFSRADLEAIWHEDEYALMRGDLLALMMKFQLCYEIPDQPNHYIAPQLLSQQPPPYKWPERGNLILRYLAPDFMPKGIIARFIVAMHKHIEKQQVWRDGVVLTQGDARAEVVEFYNRREVRVRIEGANKRDLLNVIIWELDKIYNRFHELNYHKLIPCNCDECKGSPAPHFYRMASLKRRLAKGRSTVECDHSYKNVSVRGLIDDVTGGMVDGDGRVGILAHLVAQFNDEELRTCCFDLSLDYENLGGRGHADNARELVTLMERRGRLIELRKYMDEKRNR</sequence>
<organism evidence="5">
    <name type="scientific">hydrothermal vent metagenome</name>
    <dbReference type="NCBI Taxonomy" id="652676"/>
    <lineage>
        <taxon>unclassified sequences</taxon>
        <taxon>metagenomes</taxon>
        <taxon>ecological metagenomes</taxon>
    </lineage>
</organism>
<feature type="domain" description="C-terminal of Roc COR-B" evidence="4">
    <location>
        <begin position="290"/>
        <end position="432"/>
    </location>
</feature>
<evidence type="ECO:0000313" key="5">
    <source>
        <dbReference type="EMBL" id="VAW31020.1"/>
    </source>
</evidence>
<name>A0A3B0UPG2_9ZZZZ</name>
<dbReference type="GO" id="GO:0003999">
    <property type="term" value="F:adenine phosphoribosyltransferase activity"/>
    <property type="evidence" value="ECO:0007669"/>
    <property type="project" value="UniProtKB-EC"/>
</dbReference>
<dbReference type="Gene3D" id="3.40.50.300">
    <property type="entry name" value="P-loop containing nucleotide triphosphate hydrolases"/>
    <property type="match status" value="1"/>
</dbReference>
<dbReference type="InterPro" id="IPR045435">
    <property type="entry name" value="EAD7"/>
</dbReference>
<dbReference type="EMBL" id="UOEU01000136">
    <property type="protein sequence ID" value="VAW31020.1"/>
    <property type="molecule type" value="Genomic_DNA"/>
</dbReference>
<dbReference type="SUPFAM" id="SSF52540">
    <property type="entry name" value="P-loop containing nucleoside triphosphate hydrolases"/>
    <property type="match status" value="1"/>
</dbReference>
<feature type="domain" description="Effector-associated" evidence="3">
    <location>
        <begin position="448"/>
        <end position="506"/>
    </location>
</feature>
<dbReference type="Pfam" id="PF16095">
    <property type="entry name" value="COR-A"/>
    <property type="match status" value="1"/>
</dbReference>
<keyword evidence="1" id="KW-0677">Repeat</keyword>
<dbReference type="Pfam" id="PF08477">
    <property type="entry name" value="Roc"/>
    <property type="match status" value="1"/>
</dbReference>
<evidence type="ECO:0000259" key="4">
    <source>
        <dbReference type="Pfam" id="PF25497"/>
    </source>
</evidence>
<dbReference type="InterPro" id="IPR027417">
    <property type="entry name" value="P-loop_NTPase"/>
</dbReference>
<gene>
    <name evidence="5" type="ORF">MNBD_CHLOROFLEXI01-2269</name>
</gene>
<dbReference type="Pfam" id="PF25497">
    <property type="entry name" value="COR-B"/>
    <property type="match status" value="1"/>
</dbReference>
<dbReference type="InterPro" id="IPR057263">
    <property type="entry name" value="COR-B"/>
</dbReference>
<evidence type="ECO:0000259" key="2">
    <source>
        <dbReference type="Pfam" id="PF16095"/>
    </source>
</evidence>
<dbReference type="InterPro" id="IPR032171">
    <property type="entry name" value="COR-A"/>
</dbReference>
<keyword evidence="5" id="KW-0328">Glycosyltransferase</keyword>
<proteinExistence type="predicted"/>
<dbReference type="Gene3D" id="3.30.310.200">
    <property type="match status" value="1"/>
</dbReference>
<dbReference type="PANTHER" id="PTHR47679">
    <property type="entry name" value="PROTEIN TORNADO 1"/>
    <property type="match status" value="1"/>
</dbReference>
<evidence type="ECO:0000259" key="3">
    <source>
        <dbReference type="Pfam" id="PF19960"/>
    </source>
</evidence>
<dbReference type="InterPro" id="IPR036388">
    <property type="entry name" value="WH-like_DNA-bd_sf"/>
</dbReference>
<dbReference type="Pfam" id="PF19960">
    <property type="entry name" value="EAD7"/>
    <property type="match status" value="1"/>
</dbReference>